<dbReference type="STRING" id="1752398.A8M32_12875"/>
<comment type="catalytic activity">
    <reaction evidence="1 4">
        <text>(4aS,6R)-4a-hydroxy-L-erythro-5,6,7,8-tetrahydrobiopterin = (6R)-L-erythro-6,7-dihydrobiopterin + H2O</text>
        <dbReference type="Rhea" id="RHEA:11920"/>
        <dbReference type="ChEBI" id="CHEBI:15377"/>
        <dbReference type="ChEBI" id="CHEBI:15642"/>
        <dbReference type="ChEBI" id="CHEBI:43120"/>
        <dbReference type="EC" id="4.2.1.96"/>
    </reaction>
</comment>
<evidence type="ECO:0000256" key="3">
    <source>
        <dbReference type="ARBA" id="ARBA00023239"/>
    </source>
</evidence>
<comment type="caution">
    <text evidence="5">The sequence shown here is derived from an EMBL/GenBank/DDBJ whole genome shotgun (WGS) entry which is preliminary data.</text>
</comment>
<protein>
    <recommendedName>
        <fullName evidence="4">Putative pterin-4-alpha-carbinolamine dehydratase</fullName>
        <shortName evidence="4">PHS</shortName>
        <ecNumber evidence="4">4.2.1.96</ecNumber>
    </recommendedName>
    <alternativeName>
        <fullName evidence="4">4-alpha-hydroxy-tetrahydropterin dehydratase</fullName>
    </alternativeName>
    <alternativeName>
        <fullName evidence="4">Pterin carbinolamine dehydratase</fullName>
        <shortName evidence="4">PCD</shortName>
    </alternativeName>
</protein>
<dbReference type="SUPFAM" id="SSF55248">
    <property type="entry name" value="PCD-like"/>
    <property type="match status" value="1"/>
</dbReference>
<comment type="similarity">
    <text evidence="2 4">Belongs to the pterin-4-alpha-carbinolamine dehydratase family.</text>
</comment>
<evidence type="ECO:0000256" key="1">
    <source>
        <dbReference type="ARBA" id="ARBA00001554"/>
    </source>
</evidence>
<dbReference type="HAMAP" id="MF_00434">
    <property type="entry name" value="Pterin_4_alpha"/>
    <property type="match status" value="1"/>
</dbReference>
<evidence type="ECO:0000313" key="6">
    <source>
        <dbReference type="Proteomes" id="UP000094342"/>
    </source>
</evidence>
<evidence type="ECO:0000256" key="4">
    <source>
        <dbReference type="HAMAP-Rule" id="MF_00434"/>
    </source>
</evidence>
<dbReference type="EC" id="4.2.1.96" evidence="4"/>
<keyword evidence="6" id="KW-1185">Reference proteome</keyword>
<dbReference type="PANTHER" id="PTHR12599:SF0">
    <property type="entry name" value="PTERIN-4-ALPHA-CARBINOLAMINE DEHYDRATASE"/>
    <property type="match status" value="1"/>
</dbReference>
<dbReference type="Gene3D" id="3.30.1360.20">
    <property type="entry name" value="Transcriptional coactivator/pterin dehydratase"/>
    <property type="match status" value="1"/>
</dbReference>
<accession>A0A1E3VBF2</accession>
<dbReference type="GO" id="GO:0006729">
    <property type="term" value="P:tetrahydrobiopterin biosynthetic process"/>
    <property type="evidence" value="ECO:0007669"/>
    <property type="project" value="InterPro"/>
</dbReference>
<dbReference type="CDD" id="cd00914">
    <property type="entry name" value="PCD_DCoH_subfamily_b"/>
    <property type="match status" value="1"/>
</dbReference>
<dbReference type="Proteomes" id="UP000094342">
    <property type="component" value="Unassembled WGS sequence"/>
</dbReference>
<name>A0A1E3VBF2_9HYPH</name>
<keyword evidence="3 4" id="KW-0456">Lyase</keyword>
<evidence type="ECO:0000313" key="5">
    <source>
        <dbReference type="EMBL" id="ODR90913.1"/>
    </source>
</evidence>
<dbReference type="GO" id="GO:0008124">
    <property type="term" value="F:4-alpha-hydroxytetrahydrobiopterin dehydratase activity"/>
    <property type="evidence" value="ECO:0007669"/>
    <property type="project" value="UniProtKB-UniRule"/>
</dbReference>
<dbReference type="Pfam" id="PF01329">
    <property type="entry name" value="Pterin_4a"/>
    <property type="match status" value="1"/>
</dbReference>
<dbReference type="PANTHER" id="PTHR12599">
    <property type="entry name" value="PTERIN-4-ALPHA-CARBINOLAMINE DEHYDRATASE"/>
    <property type="match status" value="1"/>
</dbReference>
<evidence type="ECO:0000256" key="2">
    <source>
        <dbReference type="ARBA" id="ARBA00006472"/>
    </source>
</evidence>
<proteinExistence type="inferred from homology"/>
<dbReference type="RefSeq" id="WP_069458789.1">
    <property type="nucleotide sequence ID" value="NZ_CP034909.1"/>
</dbReference>
<dbReference type="NCBIfam" id="NF002017">
    <property type="entry name" value="PRK00823.1-2"/>
    <property type="match status" value="1"/>
</dbReference>
<dbReference type="OrthoDB" id="9794987at2"/>
<organism evidence="5 6">
    <name type="scientific">Sinorhizobium alkalisoli</name>
    <dbReference type="NCBI Taxonomy" id="1752398"/>
    <lineage>
        <taxon>Bacteria</taxon>
        <taxon>Pseudomonadati</taxon>
        <taxon>Pseudomonadota</taxon>
        <taxon>Alphaproteobacteria</taxon>
        <taxon>Hyphomicrobiales</taxon>
        <taxon>Rhizobiaceae</taxon>
        <taxon>Sinorhizobium/Ensifer group</taxon>
        <taxon>Sinorhizobium</taxon>
    </lineage>
</organism>
<reference evidence="6" key="1">
    <citation type="submission" date="2016-05" db="EMBL/GenBank/DDBJ databases">
        <authorList>
            <person name="Li Y."/>
        </authorList>
    </citation>
    <scope>NUCLEOTIDE SEQUENCE [LARGE SCALE GENOMIC DNA]</scope>
    <source>
        <strain evidence="6">YIC4027</strain>
    </source>
</reference>
<dbReference type="NCBIfam" id="NF002018">
    <property type="entry name" value="PRK00823.1-3"/>
    <property type="match status" value="1"/>
</dbReference>
<dbReference type="EMBL" id="LYBW01000057">
    <property type="protein sequence ID" value="ODR90913.1"/>
    <property type="molecule type" value="Genomic_DNA"/>
</dbReference>
<gene>
    <name evidence="5" type="ORF">A8M32_12875</name>
</gene>
<sequence>MRPEKLDAAAIAEHLHKMEGWVLAEDGASIWKAFRFKTFAEAFSFMTQCALAAEKLDHHPEWFNVYNKVDVTLSTHDVGGLTELDFKLATKMDKAADGRMPDHLK</sequence>
<dbReference type="AlphaFoldDB" id="A0A1E3VBF2"/>
<dbReference type="InterPro" id="IPR036428">
    <property type="entry name" value="PCD_sf"/>
</dbReference>
<dbReference type="InterPro" id="IPR001533">
    <property type="entry name" value="Pterin_deHydtase"/>
</dbReference>